<dbReference type="RefSeq" id="WP_049624429.1">
    <property type="nucleotide sequence ID" value="NZ_JARMSZ010000066.1"/>
</dbReference>
<evidence type="ECO:0000313" key="5">
    <source>
        <dbReference type="Proteomes" id="UP000773850"/>
    </source>
</evidence>
<organism evidence="3 4">
    <name type="scientific">Geobacillus stearothermophilus</name>
    <name type="common">Bacillus stearothermophilus</name>
    <dbReference type="NCBI Taxonomy" id="1422"/>
    <lineage>
        <taxon>Bacteria</taxon>
        <taxon>Bacillati</taxon>
        <taxon>Bacillota</taxon>
        <taxon>Bacilli</taxon>
        <taxon>Bacillales</taxon>
        <taxon>Anoxybacillaceae</taxon>
        <taxon>Geobacillus</taxon>
    </lineage>
</organism>
<keyword evidence="1" id="KW-1133">Transmembrane helix</keyword>
<feature type="transmembrane region" description="Helical" evidence="1">
    <location>
        <begin position="334"/>
        <end position="353"/>
    </location>
</feature>
<dbReference type="AlphaFoldDB" id="A0A3L7DAX8"/>
<feature type="transmembrane region" description="Helical" evidence="1">
    <location>
        <begin position="359"/>
        <end position="378"/>
    </location>
</feature>
<gene>
    <name evidence="3" type="ORF">D9548_14820</name>
    <name evidence="2" type="ORF">GS8_3248</name>
</gene>
<sequence>MLINQYFKIYSKLVEGHVNKLLSWGTAFLFGGMLAVMLYMFEDDIVLKGVPAVIFLLHLVAIFMNENQRESINLLFAFLKTTPIPPFTIIVFNFLCKLFSKDQIRFYFCSFFVLIAFKIPLSLIGLYFFRIFFLIMISQVIEYMVCVVKEKYFSRFLVPLLLLFILFLLGKKEPYFFSINLLLKNLIKLYDDIILLGFIILLVISPFFVNKLLNTKKTSIPTPIIKLSNIIAGVSSLVLFNKQLKNIIKTYIKIYIRDKFVLFKYLVITTLSIIYSWISYTFQGSEDKISSFYLTLMMNFYFFYEIRMLGLLYSNDLDDFFPILNRYKTISIDFIAGCLNILFSLLALAFYSILLKVDLSIMLTNLTISCVFYIISVYFKVRKSATKKGIIITSIKYIVLCLFIGLMLLELGIFFNILVLIILCIFTYYKIYREERTENTL</sequence>
<feature type="transmembrane region" description="Helical" evidence="1">
    <location>
        <begin position="189"/>
        <end position="208"/>
    </location>
</feature>
<feature type="transmembrane region" description="Helical" evidence="1">
    <location>
        <begin position="21"/>
        <end position="39"/>
    </location>
</feature>
<evidence type="ECO:0000256" key="1">
    <source>
        <dbReference type="SAM" id="Phobius"/>
    </source>
</evidence>
<evidence type="ECO:0000313" key="3">
    <source>
        <dbReference type="EMBL" id="RLQ12921.1"/>
    </source>
</evidence>
<keyword evidence="5" id="KW-1185">Reference proteome</keyword>
<feature type="transmembrane region" description="Helical" evidence="1">
    <location>
        <begin position="72"/>
        <end position="92"/>
    </location>
</feature>
<dbReference type="Proteomes" id="UP000266922">
    <property type="component" value="Unassembled WGS sequence"/>
</dbReference>
<keyword evidence="1" id="KW-0472">Membrane</keyword>
<feature type="transmembrane region" description="Helical" evidence="1">
    <location>
        <begin position="292"/>
        <end position="313"/>
    </location>
</feature>
<proteinExistence type="predicted"/>
<dbReference type="EMBL" id="LUCS01000035">
    <property type="protein sequence ID" value="KAF6509420.1"/>
    <property type="molecule type" value="Genomic_DNA"/>
</dbReference>
<comment type="caution">
    <text evidence="3">The sequence shown here is derived from an EMBL/GenBank/DDBJ whole genome shotgun (WGS) entry which is preliminary data.</text>
</comment>
<protein>
    <submittedName>
        <fullName evidence="3">Uncharacterized protein</fullName>
    </submittedName>
</protein>
<feature type="transmembrane region" description="Helical" evidence="1">
    <location>
        <begin position="413"/>
        <end position="432"/>
    </location>
</feature>
<feature type="transmembrane region" description="Helical" evidence="1">
    <location>
        <begin position="261"/>
        <end position="280"/>
    </location>
</feature>
<evidence type="ECO:0000313" key="4">
    <source>
        <dbReference type="Proteomes" id="UP000266922"/>
    </source>
</evidence>
<accession>A0A3L7DAX8</accession>
<dbReference type="Proteomes" id="UP000773850">
    <property type="component" value="Unassembled WGS sequence"/>
</dbReference>
<reference evidence="2 5" key="1">
    <citation type="submission" date="2016-03" db="EMBL/GenBank/DDBJ databases">
        <title>Spore heat resistance.</title>
        <authorList>
            <person name="Boekhorst J."/>
            <person name="Berendsen E.M."/>
            <person name="Wells-Bennik M.H."/>
            <person name="Kuipers O.P."/>
        </authorList>
    </citation>
    <scope>NUCLEOTIDE SEQUENCE [LARGE SCALE GENOMIC DNA]</scope>
    <source>
        <strain evidence="2 5">GS8</strain>
    </source>
</reference>
<keyword evidence="1" id="KW-0812">Transmembrane</keyword>
<reference evidence="3 4" key="2">
    <citation type="submission" date="2018-10" db="EMBL/GenBank/DDBJ databases">
        <title>Geobacillus stearothermophilus in processing lines of powdered infant formula.</title>
        <authorList>
            <person name="Rhee M.S."/>
            <person name="Choi I.-G."/>
            <person name="Cho T.J."/>
            <person name="Park B."/>
        </authorList>
    </citation>
    <scope>NUCLEOTIDE SEQUENCE [LARGE SCALE GENOMIC DNA]</scope>
    <source>
        <strain evidence="3 4">FHS-PPGT130</strain>
    </source>
</reference>
<name>A0A3L7DAX8_GEOSE</name>
<dbReference type="EMBL" id="RCTJ01000095">
    <property type="protein sequence ID" value="RLQ12921.1"/>
    <property type="molecule type" value="Genomic_DNA"/>
</dbReference>
<evidence type="ECO:0000313" key="2">
    <source>
        <dbReference type="EMBL" id="KAF6509420.1"/>
    </source>
</evidence>
<feature type="transmembrane region" description="Helical" evidence="1">
    <location>
        <begin position="152"/>
        <end position="169"/>
    </location>
</feature>
<feature type="transmembrane region" description="Helical" evidence="1">
    <location>
        <begin position="390"/>
        <end position="407"/>
    </location>
</feature>
<feature type="transmembrane region" description="Helical" evidence="1">
    <location>
        <begin position="45"/>
        <end position="65"/>
    </location>
</feature>